<evidence type="ECO:0000259" key="4">
    <source>
        <dbReference type="SMART" id="SM00642"/>
    </source>
</evidence>
<accession>A0A1B1AN99</accession>
<dbReference type="STRING" id="1759059.ATE48_10945"/>
<dbReference type="InterPro" id="IPR017853">
    <property type="entry name" value="GH"/>
</dbReference>
<dbReference type="SUPFAM" id="SSF51445">
    <property type="entry name" value="(Trans)glycosidases"/>
    <property type="match status" value="1"/>
</dbReference>
<dbReference type="SMART" id="SM00642">
    <property type="entry name" value="Aamy"/>
    <property type="match status" value="1"/>
</dbReference>
<dbReference type="PANTHER" id="PTHR10357:SF179">
    <property type="entry name" value="NEUTRAL AND BASIC AMINO ACID TRANSPORT PROTEIN RBAT"/>
    <property type="match status" value="1"/>
</dbReference>
<dbReference type="InterPro" id="IPR045857">
    <property type="entry name" value="O16G_dom_2"/>
</dbReference>
<evidence type="ECO:0000313" key="5">
    <source>
        <dbReference type="EMBL" id="ANP48034.1"/>
    </source>
</evidence>
<feature type="domain" description="Glycosyl hydrolase family 13 catalytic" evidence="4">
    <location>
        <begin position="12"/>
        <end position="392"/>
    </location>
</feature>
<dbReference type="EMBL" id="CP013244">
    <property type="protein sequence ID" value="ANP48034.1"/>
    <property type="molecule type" value="Genomic_DNA"/>
</dbReference>
<evidence type="ECO:0000256" key="3">
    <source>
        <dbReference type="ARBA" id="ARBA00023295"/>
    </source>
</evidence>
<dbReference type="GO" id="GO:0004556">
    <property type="term" value="F:alpha-amylase activity"/>
    <property type="evidence" value="ECO:0007669"/>
    <property type="project" value="TreeGrafter"/>
</dbReference>
<dbReference type="KEGG" id="cbot:ATE48_10945"/>
<dbReference type="OrthoDB" id="9805159at2"/>
<keyword evidence="3" id="KW-0326">Glycosidase</keyword>
<dbReference type="InterPro" id="IPR006047">
    <property type="entry name" value="GH13_cat_dom"/>
</dbReference>
<dbReference type="AlphaFoldDB" id="A0A1B1AN99"/>
<dbReference type="CDD" id="cd11330">
    <property type="entry name" value="AmyAc_OligoGlu"/>
    <property type="match status" value="1"/>
</dbReference>
<dbReference type="PANTHER" id="PTHR10357">
    <property type="entry name" value="ALPHA-AMYLASE FAMILY MEMBER"/>
    <property type="match status" value="1"/>
</dbReference>
<dbReference type="GO" id="GO:0009313">
    <property type="term" value="P:oligosaccharide catabolic process"/>
    <property type="evidence" value="ECO:0007669"/>
    <property type="project" value="TreeGrafter"/>
</dbReference>
<dbReference type="FunCoup" id="A0A1B1AN99">
    <property type="interactions" value="343"/>
</dbReference>
<protein>
    <submittedName>
        <fullName evidence="5">Alpha-glucosidase</fullName>
    </submittedName>
</protein>
<dbReference type="SUPFAM" id="SSF51011">
    <property type="entry name" value="Glycosyl hydrolase domain"/>
    <property type="match status" value="1"/>
</dbReference>
<evidence type="ECO:0000256" key="2">
    <source>
        <dbReference type="ARBA" id="ARBA00022801"/>
    </source>
</evidence>
<organism evidence="5 6">
    <name type="scientific">Candidatus Viadribacter manganicus</name>
    <dbReference type="NCBI Taxonomy" id="1759059"/>
    <lineage>
        <taxon>Bacteria</taxon>
        <taxon>Pseudomonadati</taxon>
        <taxon>Pseudomonadota</taxon>
        <taxon>Alphaproteobacteria</taxon>
        <taxon>Hyphomonadales</taxon>
        <taxon>Hyphomonadaceae</taxon>
        <taxon>Candidatus Viadribacter</taxon>
    </lineage>
</organism>
<sequence length="522" mass="58682">MTDWWRGAVVYQIYPRSFCDSNGDGIGDLRGVIEKLDHIAALGCDAIWLSPFFTSPMKDYGYDVADYRGVDPLFGSAADADAMIAKAHALGLKVIIDQVWSHSSDQHAWFAESRASRENPRADWYVWADAKADGSPPNNWQAMFGGCAWTWDARRRQYYLHNFLPEQPDLNVHNPAVQDALLDIARFWLERGVDGFRLDVVNFFTHDRQLRDNPPITTLKRAPPRPHQFQRHLYDRTQPETLDFIARFRALLDEHGAMAVGEIEDEEPLRVQRDYTDGPDRLQTAYSFFLLRQRTMTPAVIKDAMAQWEGACGWPSWSLSNHDVIRFPTRLADGDLQRTKLMMALLLALRGTAFIYQGDELGLPHGDVSFERLRDPEAIAFWPSGIGRDGARTPMPWARDANMAGFTNADDAWLPLDPRHRALAVDAQREGSMLAFTREAIALRRANMALREGEFIALDAPEPVLAFERLAGDERIVCLFNLGPDPVKRPLGGGKVRLAIGQAELLTGAAALGGYCGLFVET</sequence>
<dbReference type="Pfam" id="PF00128">
    <property type="entry name" value="Alpha-amylase"/>
    <property type="match status" value="1"/>
</dbReference>
<dbReference type="InParanoid" id="A0A1B1AN99"/>
<dbReference type="FunFam" id="3.90.400.10:FF:000002">
    <property type="entry name" value="Sucrose isomerase"/>
    <property type="match status" value="1"/>
</dbReference>
<evidence type="ECO:0000313" key="6">
    <source>
        <dbReference type="Proteomes" id="UP000092498"/>
    </source>
</evidence>
<dbReference type="InterPro" id="IPR013780">
    <property type="entry name" value="Glyco_hydro_b"/>
</dbReference>
<keyword evidence="6" id="KW-1185">Reference proteome</keyword>
<name>A0A1B1AN99_9PROT</name>
<comment type="similarity">
    <text evidence="1">Belongs to the glycosyl hydrolase 13 family.</text>
</comment>
<dbReference type="Gene3D" id="2.60.40.1180">
    <property type="entry name" value="Golgi alpha-mannosidase II"/>
    <property type="match status" value="1"/>
</dbReference>
<dbReference type="Proteomes" id="UP000092498">
    <property type="component" value="Chromosome"/>
</dbReference>
<gene>
    <name evidence="5" type="ORF">ATE48_10945</name>
</gene>
<dbReference type="Gene3D" id="3.90.400.10">
    <property type="entry name" value="Oligo-1,6-glucosidase, Domain 2"/>
    <property type="match status" value="1"/>
</dbReference>
<keyword evidence="2" id="KW-0378">Hydrolase</keyword>
<reference evidence="5 6" key="1">
    <citation type="submission" date="2015-11" db="EMBL/GenBank/DDBJ databases">
        <title>Whole-Genome Sequence of Candidatus Oderbacter manganicum from the National Park Lower Oder Valley, Germany.</title>
        <authorList>
            <person name="Braun B."/>
            <person name="Liere K."/>
            <person name="Szewzyk U."/>
        </authorList>
    </citation>
    <scope>NUCLEOTIDE SEQUENCE [LARGE SCALE GENOMIC DNA]</scope>
    <source>
        <strain evidence="5 6">OTSz_A_272</strain>
    </source>
</reference>
<evidence type="ECO:0000256" key="1">
    <source>
        <dbReference type="ARBA" id="ARBA00008061"/>
    </source>
</evidence>
<dbReference type="Gene3D" id="3.20.20.80">
    <property type="entry name" value="Glycosidases"/>
    <property type="match status" value="1"/>
</dbReference>
<proteinExistence type="inferred from homology"/>